<keyword evidence="3" id="KW-1185">Reference proteome</keyword>
<reference evidence="2 3" key="1">
    <citation type="submission" date="2023-09" db="EMBL/GenBank/DDBJ databases">
        <title>Nesidiocoris tenuis whole genome shotgun sequence.</title>
        <authorList>
            <person name="Shibata T."/>
            <person name="Shimoda M."/>
            <person name="Kobayashi T."/>
            <person name="Uehara T."/>
        </authorList>
    </citation>
    <scope>NUCLEOTIDE SEQUENCE [LARGE SCALE GENOMIC DNA]</scope>
    <source>
        <strain evidence="2 3">Japan</strain>
    </source>
</reference>
<evidence type="ECO:0000313" key="2">
    <source>
        <dbReference type="EMBL" id="BES94799.1"/>
    </source>
</evidence>
<accession>A0ABN7AU24</accession>
<protein>
    <submittedName>
        <fullName evidence="2">Uncharacterized protein</fullName>
    </submittedName>
</protein>
<dbReference type="EMBL" id="AP028913">
    <property type="protein sequence ID" value="BES94799.1"/>
    <property type="molecule type" value="Genomic_DNA"/>
</dbReference>
<dbReference type="Proteomes" id="UP001307889">
    <property type="component" value="Chromosome 5"/>
</dbReference>
<feature type="compositionally biased region" description="Basic and acidic residues" evidence="1">
    <location>
        <begin position="74"/>
        <end position="91"/>
    </location>
</feature>
<proteinExistence type="predicted"/>
<gene>
    <name evidence="2" type="ORF">NTJ_07608</name>
</gene>
<feature type="region of interest" description="Disordered" evidence="1">
    <location>
        <begin position="71"/>
        <end position="91"/>
    </location>
</feature>
<feature type="region of interest" description="Disordered" evidence="1">
    <location>
        <begin position="26"/>
        <end position="58"/>
    </location>
</feature>
<organism evidence="2 3">
    <name type="scientific">Nesidiocoris tenuis</name>
    <dbReference type="NCBI Taxonomy" id="355587"/>
    <lineage>
        <taxon>Eukaryota</taxon>
        <taxon>Metazoa</taxon>
        <taxon>Ecdysozoa</taxon>
        <taxon>Arthropoda</taxon>
        <taxon>Hexapoda</taxon>
        <taxon>Insecta</taxon>
        <taxon>Pterygota</taxon>
        <taxon>Neoptera</taxon>
        <taxon>Paraneoptera</taxon>
        <taxon>Hemiptera</taxon>
        <taxon>Heteroptera</taxon>
        <taxon>Panheteroptera</taxon>
        <taxon>Cimicomorpha</taxon>
        <taxon>Miridae</taxon>
        <taxon>Dicyphina</taxon>
        <taxon>Nesidiocoris</taxon>
    </lineage>
</organism>
<evidence type="ECO:0000256" key="1">
    <source>
        <dbReference type="SAM" id="MobiDB-lite"/>
    </source>
</evidence>
<sequence>MTGKSCYNSGNMRLCAVFSITPGPPYSSGFAKSSEHKGGNQPGRMSSLGSPSKDLGDEELLNAGKWGYITKASENGREGTHRARAERGFIQ</sequence>
<name>A0ABN7AU24_9HEMI</name>
<evidence type="ECO:0000313" key="3">
    <source>
        <dbReference type="Proteomes" id="UP001307889"/>
    </source>
</evidence>